<evidence type="ECO:0000313" key="1">
    <source>
        <dbReference type="EMBL" id="KAI9512672.1"/>
    </source>
</evidence>
<keyword evidence="2" id="KW-1185">Reference proteome</keyword>
<reference evidence="1" key="1">
    <citation type="submission" date="2021-03" db="EMBL/GenBank/DDBJ databases">
        <title>Evolutionary priming and transition to the ectomycorrhizal habit in an iconic lineage of mushroom-forming fungi: is preadaptation a requirement?</title>
        <authorList>
            <consortium name="DOE Joint Genome Institute"/>
            <person name="Looney B.P."/>
            <person name="Miyauchi S."/>
            <person name="Morin E."/>
            <person name="Drula E."/>
            <person name="Courty P.E."/>
            <person name="Chicoki N."/>
            <person name="Fauchery L."/>
            <person name="Kohler A."/>
            <person name="Kuo A."/>
            <person name="LaButti K."/>
            <person name="Pangilinan J."/>
            <person name="Lipzen A."/>
            <person name="Riley R."/>
            <person name="Andreopoulos W."/>
            <person name="He G."/>
            <person name="Johnson J."/>
            <person name="Barry K.W."/>
            <person name="Grigoriev I.V."/>
            <person name="Nagy L."/>
            <person name="Hibbett D."/>
            <person name="Henrissat B."/>
            <person name="Matheny P.B."/>
            <person name="Labbe J."/>
            <person name="Martin A.F."/>
        </authorList>
    </citation>
    <scope>NUCLEOTIDE SEQUENCE</scope>
    <source>
        <strain evidence="1">BPL698</strain>
    </source>
</reference>
<comment type="caution">
    <text evidence="1">The sequence shown here is derived from an EMBL/GenBank/DDBJ whole genome shotgun (WGS) entry which is preliminary data.</text>
</comment>
<accession>A0ACC0UPA4</accession>
<name>A0ACC0UPA4_9AGAM</name>
<dbReference type="Proteomes" id="UP001207468">
    <property type="component" value="Unassembled WGS sequence"/>
</dbReference>
<protein>
    <submittedName>
        <fullName evidence="1">Uncharacterized protein</fullName>
    </submittedName>
</protein>
<sequence>MVSDELPGILTHWSRPPRSHGQGIRTNAARKALNAWALETICETVDDELSILKPTMSLPQQDLSEDVLLSISWKEMIPEVKSKAPILWKLFRYTLYTLRQQQRNQLRDPDMATLTMISMASFSRSHHRCKLPKLLTVYFKSCGLATKAFDTLHALGITMSQKWAYRAIKTLSEKVHVMLLDDIQHYPWFGCHDNINLPFKVYEQRLGNQSHFDSGTAATILIIKDPNAVQPNNRAFQERRASGAANPITYKDIVKLECDASPRLKAYAVHQVLMYLTAAPGFSFETYAGNKHPFFNSLPLAEELPIGLEHVTCQYMLNTVHIEEASYEGNDCVLSEWWHQLKLDTADKQKQTGEEKVIVWVGDQLTVSQLRGLQKFRCNDLNSFERLVFLKEVFGWFHAQIAFEHSLHSQYYGTQLGFGLVHAFDLLKRKGLHSPMVEGTFHHHLKEGLLHISEARFRDLWSMVGKVDKLADLRCHTPEQLRALAIKIVDDHASTAALQKMAANKLRKDDLLYQSTQMARDLLDYVNLDAAIKGGNVGCLQDLLPRLLFRFIGGKNKNYAIEMLELLQGLHREWPPDLKAYIIKYCWLANMTGRRDGFLPIDLLQEHNVRDIKHTFSAKGPYADWDYIGETSASIPCQRKVKDHVESDLNHFLRGKSHSSPEKEEDITRLCMSYRASNIHSNQPGRRLDSKDKVLDTILIGAESGKLLKTMNKWVASRVSEWSRDEDWKDY</sequence>
<evidence type="ECO:0000313" key="2">
    <source>
        <dbReference type="Proteomes" id="UP001207468"/>
    </source>
</evidence>
<gene>
    <name evidence="1" type="ORF">F5148DRAFT_1279580</name>
</gene>
<proteinExistence type="predicted"/>
<dbReference type="EMBL" id="JAGFNK010000007">
    <property type="protein sequence ID" value="KAI9512672.1"/>
    <property type="molecule type" value="Genomic_DNA"/>
</dbReference>
<organism evidence="1 2">
    <name type="scientific">Russula earlei</name>
    <dbReference type="NCBI Taxonomy" id="71964"/>
    <lineage>
        <taxon>Eukaryota</taxon>
        <taxon>Fungi</taxon>
        <taxon>Dikarya</taxon>
        <taxon>Basidiomycota</taxon>
        <taxon>Agaricomycotina</taxon>
        <taxon>Agaricomycetes</taxon>
        <taxon>Russulales</taxon>
        <taxon>Russulaceae</taxon>
        <taxon>Russula</taxon>
    </lineage>
</organism>